<comment type="caution">
    <text evidence="1">The sequence shown here is derived from an EMBL/GenBank/DDBJ whole genome shotgun (WGS) entry which is preliminary data.</text>
</comment>
<sequence>MNRTPHIIIPAILCSVTAFANANTLSDG</sequence>
<organism evidence="1">
    <name type="scientific">marine sediment metagenome</name>
    <dbReference type="NCBI Taxonomy" id="412755"/>
    <lineage>
        <taxon>unclassified sequences</taxon>
        <taxon>metagenomes</taxon>
        <taxon>ecological metagenomes</taxon>
    </lineage>
</organism>
<dbReference type="EMBL" id="LAZR01001919">
    <property type="protein sequence ID" value="KKN37119.1"/>
    <property type="molecule type" value="Genomic_DNA"/>
</dbReference>
<name>A0A0F9Q3R5_9ZZZZ</name>
<evidence type="ECO:0000313" key="1">
    <source>
        <dbReference type="EMBL" id="KKN37119.1"/>
    </source>
</evidence>
<dbReference type="AlphaFoldDB" id="A0A0F9Q3R5"/>
<gene>
    <name evidence="1" type="ORF">LCGC14_0766840</name>
</gene>
<proteinExistence type="predicted"/>
<protein>
    <submittedName>
        <fullName evidence="1">Uncharacterized protein</fullName>
    </submittedName>
</protein>
<reference evidence="1" key="1">
    <citation type="journal article" date="2015" name="Nature">
        <title>Complex archaea that bridge the gap between prokaryotes and eukaryotes.</title>
        <authorList>
            <person name="Spang A."/>
            <person name="Saw J.H."/>
            <person name="Jorgensen S.L."/>
            <person name="Zaremba-Niedzwiedzka K."/>
            <person name="Martijn J."/>
            <person name="Lind A.E."/>
            <person name="van Eijk R."/>
            <person name="Schleper C."/>
            <person name="Guy L."/>
            <person name="Ettema T.J."/>
        </authorList>
    </citation>
    <scope>NUCLEOTIDE SEQUENCE</scope>
</reference>
<feature type="non-terminal residue" evidence="1">
    <location>
        <position position="28"/>
    </location>
</feature>
<accession>A0A0F9Q3R5</accession>